<reference evidence="1" key="1">
    <citation type="submission" date="2021-02" db="EMBL/GenBank/DDBJ databases">
        <authorList>
            <person name="Nowell W R."/>
        </authorList>
    </citation>
    <scope>NUCLEOTIDE SEQUENCE</scope>
</reference>
<dbReference type="InterPro" id="IPR016187">
    <property type="entry name" value="CTDL_fold"/>
</dbReference>
<sequence length="347" mass="38948">YSNAQAYCKSVGGMLARINGVLEIQDILPKSFVSQRIYSIYPVDSARRAPNESKYFWIDRKSDVSQMNTASDRSIVRCSLTPRTVDGNCIVLRYEKTIIDQSVTYQRCFAESDQCSSMSALPVCVDQNLEFNSIVNHPAKGNEFLESVNITVNYSCGNETDYHLINGLCYKLNIHEMTWHDAKSECARENATLFIPEDELTLKMIKFLFLRQRSYTSSSIIHVGVFNDKKDRGGSKYYAIDESSSSNILDSDSTSPSCGKTFRGHYRSTSKLPYSSMTQNGRSKSKQTGCGYVDLRPGMELSISCDKLPCKQLAAVVCQRASIPTDHVVVAKRLVVNTIYIDKEIVP</sequence>
<dbReference type="AlphaFoldDB" id="A0A8S3EVF2"/>
<feature type="non-terminal residue" evidence="1">
    <location>
        <position position="1"/>
    </location>
</feature>
<name>A0A8S3EVF2_9BILA</name>
<evidence type="ECO:0000313" key="2">
    <source>
        <dbReference type="Proteomes" id="UP000676336"/>
    </source>
</evidence>
<evidence type="ECO:0000313" key="1">
    <source>
        <dbReference type="EMBL" id="CAF5088373.1"/>
    </source>
</evidence>
<comment type="caution">
    <text evidence="1">The sequence shown here is derived from an EMBL/GenBank/DDBJ whole genome shotgun (WGS) entry which is preliminary data.</text>
</comment>
<dbReference type="Gene3D" id="3.10.100.10">
    <property type="entry name" value="Mannose-Binding Protein A, subunit A"/>
    <property type="match status" value="1"/>
</dbReference>
<organism evidence="1 2">
    <name type="scientific">Rotaria magnacalcarata</name>
    <dbReference type="NCBI Taxonomy" id="392030"/>
    <lineage>
        <taxon>Eukaryota</taxon>
        <taxon>Metazoa</taxon>
        <taxon>Spiralia</taxon>
        <taxon>Gnathifera</taxon>
        <taxon>Rotifera</taxon>
        <taxon>Eurotatoria</taxon>
        <taxon>Bdelloidea</taxon>
        <taxon>Philodinida</taxon>
        <taxon>Philodinidae</taxon>
        <taxon>Rotaria</taxon>
    </lineage>
</organism>
<evidence type="ECO:0008006" key="3">
    <source>
        <dbReference type="Google" id="ProtNLM"/>
    </source>
</evidence>
<proteinExistence type="predicted"/>
<dbReference type="SUPFAM" id="SSF56436">
    <property type="entry name" value="C-type lectin-like"/>
    <property type="match status" value="1"/>
</dbReference>
<gene>
    <name evidence="1" type="ORF">SMN809_LOCUS61095</name>
</gene>
<dbReference type="EMBL" id="CAJOBI010242683">
    <property type="protein sequence ID" value="CAF5088373.1"/>
    <property type="molecule type" value="Genomic_DNA"/>
</dbReference>
<dbReference type="InterPro" id="IPR016186">
    <property type="entry name" value="C-type_lectin-like/link_sf"/>
</dbReference>
<dbReference type="CDD" id="cd00037">
    <property type="entry name" value="CLECT"/>
    <property type="match status" value="1"/>
</dbReference>
<accession>A0A8S3EVF2</accession>
<protein>
    <recommendedName>
        <fullName evidence="3">C-type lectin domain-containing protein</fullName>
    </recommendedName>
</protein>
<dbReference type="Proteomes" id="UP000676336">
    <property type="component" value="Unassembled WGS sequence"/>
</dbReference>